<dbReference type="EMBL" id="BKCJ010402687">
    <property type="protein sequence ID" value="GFA31219.1"/>
    <property type="molecule type" value="Genomic_DNA"/>
</dbReference>
<dbReference type="AlphaFoldDB" id="A0A699JGI2"/>
<evidence type="ECO:0000313" key="1">
    <source>
        <dbReference type="EMBL" id="GFA31219.1"/>
    </source>
</evidence>
<dbReference type="PANTHER" id="PTHR45786:SF74">
    <property type="entry name" value="ATP-DEPENDENT DNA HELICASE"/>
    <property type="match status" value="1"/>
</dbReference>
<keyword evidence="1" id="KW-0067">ATP-binding</keyword>
<gene>
    <name evidence="1" type="ORF">Tci_603191</name>
</gene>
<proteinExistence type="predicted"/>
<dbReference type="GO" id="GO:0004386">
    <property type="term" value="F:helicase activity"/>
    <property type="evidence" value="ECO:0007669"/>
    <property type="project" value="UniProtKB-KW"/>
</dbReference>
<reference evidence="1" key="1">
    <citation type="journal article" date="2019" name="Sci. Rep.">
        <title>Draft genome of Tanacetum cinerariifolium, the natural source of mosquito coil.</title>
        <authorList>
            <person name="Yamashiro T."/>
            <person name="Shiraishi A."/>
            <person name="Satake H."/>
            <person name="Nakayama K."/>
        </authorList>
    </citation>
    <scope>NUCLEOTIDE SEQUENCE</scope>
</reference>
<keyword evidence="1" id="KW-0547">Nucleotide-binding</keyword>
<comment type="caution">
    <text evidence="1">The sequence shown here is derived from an EMBL/GenBank/DDBJ whole genome shotgun (WGS) entry which is preliminary data.</text>
</comment>
<keyword evidence="1" id="KW-0378">Hydrolase</keyword>
<name>A0A699JGI2_TANCI</name>
<organism evidence="1">
    <name type="scientific">Tanacetum cinerariifolium</name>
    <name type="common">Dalmatian daisy</name>
    <name type="synonym">Chrysanthemum cinerariifolium</name>
    <dbReference type="NCBI Taxonomy" id="118510"/>
    <lineage>
        <taxon>Eukaryota</taxon>
        <taxon>Viridiplantae</taxon>
        <taxon>Streptophyta</taxon>
        <taxon>Embryophyta</taxon>
        <taxon>Tracheophyta</taxon>
        <taxon>Spermatophyta</taxon>
        <taxon>Magnoliopsida</taxon>
        <taxon>eudicotyledons</taxon>
        <taxon>Gunneridae</taxon>
        <taxon>Pentapetalae</taxon>
        <taxon>asterids</taxon>
        <taxon>campanulids</taxon>
        <taxon>Asterales</taxon>
        <taxon>Asteraceae</taxon>
        <taxon>Asteroideae</taxon>
        <taxon>Anthemideae</taxon>
        <taxon>Anthemidinae</taxon>
        <taxon>Tanacetum</taxon>
    </lineage>
</organism>
<accession>A0A699JGI2</accession>
<protein>
    <submittedName>
        <fullName evidence="1">Helitron helicase-like domain-containing protein</fullName>
    </submittedName>
</protein>
<sequence>MSSNVSNTRDDVDQFGDSSIWQNTVALQQGADTGGGNVMTHLFAKRADLVDATTMPVSRISDRLRHMCLDTRGSDYINNSDILGHMPSSSLVAPLNHTYLCMDVPEHTIGPQIISFSDGSLKDGSKTATNQRSTFSNRTAGDSRARLVANSEELLANQGVTTPPRDHTEDVSYIDLGNCDQKCHYCGCLFWYDERLKGAKYDGQPQYHLCCGGGKIYMAQAPVPPLFIRQLLTNSHFMEHIRAYNQMFAMTSFGAKVDDWVNKGRGPYVFKVSGQIYHWIGSLCPEEGHDPRFSAVVYLRHTGRGFVELHEIDAV</sequence>
<dbReference type="PANTHER" id="PTHR45786">
    <property type="entry name" value="DNA BINDING PROTEIN-LIKE"/>
    <property type="match status" value="1"/>
</dbReference>
<keyword evidence="1" id="KW-0347">Helicase</keyword>